<reference evidence="4 5" key="1">
    <citation type="submission" date="2024-01" db="EMBL/GenBank/DDBJ databases">
        <title>The complete chloroplast genome sequence of Lithospermum erythrorhizon: insights into the phylogenetic relationship among Boraginaceae species and the maternal lineages of purple gromwells.</title>
        <authorList>
            <person name="Okada T."/>
            <person name="Watanabe K."/>
        </authorList>
    </citation>
    <scope>NUCLEOTIDE SEQUENCE [LARGE SCALE GENOMIC DNA]</scope>
</reference>
<comment type="caution">
    <text evidence="4">The sequence shown here is derived from an EMBL/GenBank/DDBJ whole genome shotgun (WGS) entry which is preliminary data.</text>
</comment>
<accession>A0AAV3NTJ4</accession>
<feature type="compositionally biased region" description="Pro residues" evidence="3">
    <location>
        <begin position="126"/>
        <end position="140"/>
    </location>
</feature>
<evidence type="ECO:0000313" key="4">
    <source>
        <dbReference type="EMBL" id="GAA0142702.1"/>
    </source>
</evidence>
<feature type="region of interest" description="Disordered" evidence="3">
    <location>
        <begin position="94"/>
        <end position="147"/>
    </location>
</feature>
<dbReference type="InterPro" id="IPR040265">
    <property type="entry name" value="CHUP1/IPGA1-like"/>
</dbReference>
<gene>
    <name evidence="4" type="ORF">LIER_03539</name>
</gene>
<dbReference type="GO" id="GO:0055028">
    <property type="term" value="C:cortical microtubule"/>
    <property type="evidence" value="ECO:0007669"/>
    <property type="project" value="TreeGrafter"/>
</dbReference>
<dbReference type="PANTHER" id="PTHR31342">
    <property type="entry name" value="PROTEIN CHUP1, CHLOROPLASTIC"/>
    <property type="match status" value="1"/>
</dbReference>
<keyword evidence="5" id="KW-1185">Reference proteome</keyword>
<proteinExistence type="predicted"/>
<keyword evidence="1 2" id="KW-0175">Coiled coil</keyword>
<sequence length="405" mass="46609">MMASNAERVSFQSRVHHLERENQELRQEVFGLKTQINTLKAHDIERRTTLWKKLQSSIDSKVADISFKKPTLPLEFSETEKLKDKPDLSVLAVNKDRPTAPQKPPPSSNNAINKETYRTKTQTPPVTAPTPTPPPPPVPPKLGGRSKPVRRVPEVIEFYRLLMKKDVQKENKSNATGTMQAINPRNMIGEIENRSTYLLAIKADVESHEEFINYLSREVEKASFSDISEVEPFVKWLDSELSCLVDERAVLKHFPQWPERKADTLKEAACSFRELKSLELEVLSFKDNPKQLLNQSLRKMLGLQDRLERSISDIEKVREGTSKRYREFHIPWDWMLDTGMIGCVKISSLALAKQFIERITKELQSNEPAQDEDLLRQGVRFAYRVHQFAGGFDAETTRAFELLRQ</sequence>
<evidence type="ECO:0000256" key="1">
    <source>
        <dbReference type="ARBA" id="ARBA00023054"/>
    </source>
</evidence>
<evidence type="ECO:0000313" key="5">
    <source>
        <dbReference type="Proteomes" id="UP001454036"/>
    </source>
</evidence>
<dbReference type="GO" id="GO:0072699">
    <property type="term" value="P:protein localization to cortical microtubule cytoskeleton"/>
    <property type="evidence" value="ECO:0007669"/>
    <property type="project" value="TreeGrafter"/>
</dbReference>
<evidence type="ECO:0000256" key="3">
    <source>
        <dbReference type="SAM" id="MobiDB-lite"/>
    </source>
</evidence>
<dbReference type="PANTHER" id="PTHR31342:SF48">
    <property type="entry name" value="CHUP1-LIKE PROTEIN"/>
    <property type="match status" value="1"/>
</dbReference>
<organism evidence="4 5">
    <name type="scientific">Lithospermum erythrorhizon</name>
    <name type="common">Purple gromwell</name>
    <name type="synonym">Lithospermum officinale var. erythrorhizon</name>
    <dbReference type="NCBI Taxonomy" id="34254"/>
    <lineage>
        <taxon>Eukaryota</taxon>
        <taxon>Viridiplantae</taxon>
        <taxon>Streptophyta</taxon>
        <taxon>Embryophyta</taxon>
        <taxon>Tracheophyta</taxon>
        <taxon>Spermatophyta</taxon>
        <taxon>Magnoliopsida</taxon>
        <taxon>eudicotyledons</taxon>
        <taxon>Gunneridae</taxon>
        <taxon>Pentapetalae</taxon>
        <taxon>asterids</taxon>
        <taxon>lamiids</taxon>
        <taxon>Boraginales</taxon>
        <taxon>Boraginaceae</taxon>
        <taxon>Boraginoideae</taxon>
        <taxon>Lithospermeae</taxon>
        <taxon>Lithospermum</taxon>
    </lineage>
</organism>
<protein>
    <submittedName>
        <fullName evidence="4">Non-motor actin binding protein</fullName>
    </submittedName>
</protein>
<dbReference type="Proteomes" id="UP001454036">
    <property type="component" value="Unassembled WGS sequence"/>
</dbReference>
<dbReference type="EMBL" id="BAABME010000429">
    <property type="protein sequence ID" value="GAA0142702.1"/>
    <property type="molecule type" value="Genomic_DNA"/>
</dbReference>
<name>A0AAV3NTJ4_LITER</name>
<dbReference type="AlphaFoldDB" id="A0AAV3NTJ4"/>
<feature type="coiled-coil region" evidence="2">
    <location>
        <begin position="8"/>
        <end position="42"/>
    </location>
</feature>
<evidence type="ECO:0000256" key="2">
    <source>
        <dbReference type="SAM" id="Coils"/>
    </source>
</evidence>